<keyword evidence="6" id="KW-0378">Hydrolase</keyword>
<comment type="caution">
    <text evidence="6">The sequence shown here is derived from an EMBL/GenBank/DDBJ whole genome shotgun (WGS) entry which is preliminary data.</text>
</comment>
<dbReference type="EC" id="3.4.24.55" evidence="6"/>
<dbReference type="PANTHER" id="PTHR11851:SF49">
    <property type="entry name" value="MITOCHONDRIAL-PROCESSING PEPTIDASE SUBUNIT ALPHA"/>
    <property type="match status" value="1"/>
</dbReference>
<evidence type="ECO:0000313" key="7">
    <source>
        <dbReference type="Proteomes" id="UP000315440"/>
    </source>
</evidence>
<keyword evidence="7" id="KW-1185">Reference proteome</keyword>
<dbReference type="Pfam" id="PF00675">
    <property type="entry name" value="Peptidase_M16"/>
    <property type="match status" value="1"/>
</dbReference>
<dbReference type="GO" id="GO:0004222">
    <property type="term" value="F:metalloendopeptidase activity"/>
    <property type="evidence" value="ECO:0007669"/>
    <property type="project" value="UniProtKB-EC"/>
</dbReference>
<dbReference type="SUPFAM" id="SSF63411">
    <property type="entry name" value="LuxS/MPP-like metallohydrolase"/>
    <property type="match status" value="2"/>
</dbReference>
<comment type="similarity">
    <text evidence="2 3">Belongs to the peptidase M16 family.</text>
</comment>
<gene>
    <name evidence="6" type="primary">ptrA</name>
    <name evidence="6" type="ORF">Mal64_03630</name>
</gene>
<evidence type="ECO:0000256" key="1">
    <source>
        <dbReference type="ARBA" id="ARBA00001947"/>
    </source>
</evidence>
<dbReference type="InterPro" id="IPR011765">
    <property type="entry name" value="Pept_M16_N"/>
</dbReference>
<feature type="domain" description="Peptidase M16 N-terminal" evidence="4">
    <location>
        <begin position="14"/>
        <end position="159"/>
    </location>
</feature>
<evidence type="ECO:0000259" key="5">
    <source>
        <dbReference type="Pfam" id="PF05193"/>
    </source>
</evidence>
<evidence type="ECO:0000256" key="2">
    <source>
        <dbReference type="ARBA" id="ARBA00007261"/>
    </source>
</evidence>
<dbReference type="Gene3D" id="3.30.830.10">
    <property type="entry name" value="Metalloenzyme, LuxS/M16 peptidase-like"/>
    <property type="match status" value="2"/>
</dbReference>
<dbReference type="Proteomes" id="UP000315440">
    <property type="component" value="Unassembled WGS sequence"/>
</dbReference>
<dbReference type="InterPro" id="IPR050361">
    <property type="entry name" value="MPP/UQCRC_Complex"/>
</dbReference>
<reference evidence="6 7" key="1">
    <citation type="submission" date="2019-02" db="EMBL/GenBank/DDBJ databases">
        <title>Deep-cultivation of Planctomycetes and their phenomic and genomic characterization uncovers novel biology.</title>
        <authorList>
            <person name="Wiegand S."/>
            <person name="Jogler M."/>
            <person name="Boedeker C."/>
            <person name="Pinto D."/>
            <person name="Vollmers J."/>
            <person name="Rivas-Marin E."/>
            <person name="Kohn T."/>
            <person name="Peeters S.H."/>
            <person name="Heuer A."/>
            <person name="Rast P."/>
            <person name="Oberbeckmann S."/>
            <person name="Bunk B."/>
            <person name="Jeske O."/>
            <person name="Meyerdierks A."/>
            <person name="Storesund J.E."/>
            <person name="Kallscheuer N."/>
            <person name="Luecker S."/>
            <person name="Lage O.M."/>
            <person name="Pohl T."/>
            <person name="Merkel B.J."/>
            <person name="Hornburger P."/>
            <person name="Mueller R.-W."/>
            <person name="Bruemmer F."/>
            <person name="Labrenz M."/>
            <person name="Spormann A.M."/>
            <person name="Op Den Camp H."/>
            <person name="Overmann J."/>
            <person name="Amann R."/>
            <person name="Jetten M.S.M."/>
            <person name="Mascher T."/>
            <person name="Medema M.H."/>
            <person name="Devos D.P."/>
            <person name="Kaster A.-K."/>
            <person name="Ovreas L."/>
            <person name="Rohde M."/>
            <person name="Galperin M.Y."/>
            <person name="Jogler C."/>
        </authorList>
    </citation>
    <scope>NUCLEOTIDE SEQUENCE [LARGE SCALE GENOMIC DNA]</scope>
    <source>
        <strain evidence="6 7">Mal64</strain>
    </source>
</reference>
<dbReference type="Pfam" id="PF05193">
    <property type="entry name" value="Peptidase_M16_C"/>
    <property type="match status" value="1"/>
</dbReference>
<dbReference type="PROSITE" id="PS00143">
    <property type="entry name" value="INSULINASE"/>
    <property type="match status" value="1"/>
</dbReference>
<evidence type="ECO:0000256" key="3">
    <source>
        <dbReference type="RuleBase" id="RU004447"/>
    </source>
</evidence>
<organism evidence="6 7">
    <name type="scientific">Pseudobythopirellula maris</name>
    <dbReference type="NCBI Taxonomy" id="2527991"/>
    <lineage>
        <taxon>Bacteria</taxon>
        <taxon>Pseudomonadati</taxon>
        <taxon>Planctomycetota</taxon>
        <taxon>Planctomycetia</taxon>
        <taxon>Pirellulales</taxon>
        <taxon>Lacipirellulaceae</taxon>
        <taxon>Pseudobythopirellula</taxon>
    </lineage>
</organism>
<dbReference type="PANTHER" id="PTHR11851">
    <property type="entry name" value="METALLOPROTEASE"/>
    <property type="match status" value="1"/>
</dbReference>
<dbReference type="InterPro" id="IPR011249">
    <property type="entry name" value="Metalloenz_LuxS/M16"/>
</dbReference>
<feature type="domain" description="Peptidase M16 C-terminal" evidence="5">
    <location>
        <begin position="166"/>
        <end position="338"/>
    </location>
</feature>
<keyword evidence="6" id="KW-0645">Protease</keyword>
<protein>
    <submittedName>
        <fullName evidence="6">Protease 3</fullName>
        <ecNumber evidence="6">3.4.24.55</ecNumber>
    </submittedName>
</protein>
<comment type="cofactor">
    <cofactor evidence="1">
        <name>Zn(2+)</name>
        <dbReference type="ChEBI" id="CHEBI:29105"/>
    </cofactor>
</comment>
<dbReference type="OrthoDB" id="9811314at2"/>
<dbReference type="EMBL" id="SJPQ01000001">
    <property type="protein sequence ID" value="TWT89981.1"/>
    <property type="molecule type" value="Genomic_DNA"/>
</dbReference>
<dbReference type="AlphaFoldDB" id="A0A5C5ZT51"/>
<dbReference type="GO" id="GO:0046872">
    <property type="term" value="F:metal ion binding"/>
    <property type="evidence" value="ECO:0007669"/>
    <property type="project" value="InterPro"/>
</dbReference>
<proteinExistence type="inferred from homology"/>
<evidence type="ECO:0000259" key="4">
    <source>
        <dbReference type="Pfam" id="PF00675"/>
    </source>
</evidence>
<name>A0A5C5ZT51_9BACT</name>
<dbReference type="RefSeq" id="WP_146396172.1">
    <property type="nucleotide sequence ID" value="NZ_SJPQ01000001.1"/>
</dbReference>
<sequence length="410" mass="45324">MDFRRHTLANGLEVVAECTDDAHSLAAGVFVRAGSRDETDEVAGVSHFLEHMAFKGTPRRSADDVNREFDEIGAHYNAYTSEENTVYYASILPEHQGEAVDLLTDIARPSLRSEDFEMEKNVILEEIEMYMDQPPYGMDDRVKELAFAGHPISRSVLGTAETIRALTPDQMRGYFERRYSPTNLVLAATGKVDFDALVEQAERQCGGWEKVDAPRRTEGAATHARFESVVKSAATQQYALLLGGAPAGDAADRYAAKLLATIVGDDSGSRMYWDLVDPGLAESCSLGHYDYQGLGMNFTWLGCEPEDLEENLARVRAIFETVDADSVSDDELELAKTKVKSRVVLSSERPRSRLFNVGGGWLMRGDYLSTQDDLEGVDRVTQADIRRVLDAFPLSRHATVTVGPREIAAP</sequence>
<dbReference type="GO" id="GO:0006508">
    <property type="term" value="P:proteolysis"/>
    <property type="evidence" value="ECO:0007669"/>
    <property type="project" value="UniProtKB-KW"/>
</dbReference>
<accession>A0A5C5ZT51</accession>
<evidence type="ECO:0000313" key="6">
    <source>
        <dbReference type="EMBL" id="TWT89981.1"/>
    </source>
</evidence>
<dbReference type="InterPro" id="IPR007863">
    <property type="entry name" value="Peptidase_M16_C"/>
</dbReference>
<dbReference type="InterPro" id="IPR001431">
    <property type="entry name" value="Pept_M16_Zn_BS"/>
</dbReference>